<protein>
    <submittedName>
        <fullName evidence="2">Mis18-binding protein 1</fullName>
    </submittedName>
</protein>
<organism evidence="1 2">
    <name type="scientific">Echinops telfairi</name>
    <name type="common">Lesser hedgehog tenrec</name>
    <dbReference type="NCBI Taxonomy" id="9371"/>
    <lineage>
        <taxon>Eukaryota</taxon>
        <taxon>Metazoa</taxon>
        <taxon>Chordata</taxon>
        <taxon>Craniata</taxon>
        <taxon>Vertebrata</taxon>
        <taxon>Euteleostomi</taxon>
        <taxon>Mammalia</taxon>
        <taxon>Eutheria</taxon>
        <taxon>Afrotheria</taxon>
        <taxon>Tenrecidae</taxon>
        <taxon>Tenrecinae</taxon>
        <taxon>Echinops</taxon>
    </lineage>
</organism>
<keyword evidence="1" id="KW-1185">Reference proteome</keyword>
<name>A0AC55CVS4_ECHTE</name>
<evidence type="ECO:0000313" key="2">
    <source>
        <dbReference type="RefSeq" id="XP_045143575.1"/>
    </source>
</evidence>
<dbReference type="Proteomes" id="UP000694863">
    <property type="component" value="Unplaced"/>
</dbReference>
<proteinExistence type="predicted"/>
<dbReference type="RefSeq" id="XP_045143575.1">
    <property type="nucleotide sequence ID" value="XM_045287640.1"/>
</dbReference>
<reference evidence="2" key="1">
    <citation type="submission" date="2025-08" db="UniProtKB">
        <authorList>
            <consortium name="RefSeq"/>
        </authorList>
    </citation>
    <scope>IDENTIFICATION</scope>
</reference>
<evidence type="ECO:0000313" key="1">
    <source>
        <dbReference type="Proteomes" id="UP000694863"/>
    </source>
</evidence>
<gene>
    <name evidence="2" type="primary">MIS18BP1</name>
</gene>
<sequence length="1090" mass="124304">MSTTPLKHPGIYLSSETSERDIPIQAIFFDSIPPGTLTPIKDLVKYKKSSLEFNDHMNNQCLEIKTLNDKKILQSTVLREASTSSHSFDISAIKPSKEKIQNSANYESPRKIFQRMKEKILRDEQEQTSRNSLLEQSKSENYTNLSASRNEKRLFQQTYLCEEKGGNKPFQSDNISPRELLILKQKHDHISAAGVSLGSTHSLENTATTTKSSKDTYILKSIDAANEKSQNTAFETLSSNCVPANNSTQLKVSKSMVTTEGTLQEETKERNKNTTSKETAPLCSLNNTCKIVLATPTYNITIPRRSERKKNPSPPGIFQIISNGVKKYKVIQLQEWMIKIINNNTAIIVEGKLIDFTDIYWHSNIIIERIDHNTLRTLSGNIYILNGMIDQISMKAAGYPNYLTRKFMYGFPRNWKEHIDNFLEQLRACENQKKTRKKQKIGKSAHDNLKSVKNNARKTQTDVLQKASTTYNRDSDNFELKNSRCRILPETTASNDFQHNCPKKSPLKLSDDQINNTIQNGGRRGLSNQELLGKEDYKNVSSKKLENYERTNERIIKSQKQGRSEKANVSTDILTSRAQIFSDEERTRMAIRQKKACILLTPLKSKTVIEHKCMQYNISSSAIKEITDDTVPKPQRESKLDINKTTRPIRERTRTLGNTFECSTDNKSENKKDVREPDILTVNTKIKIPALGRKQMVDSDCSRKTRLSTLKEIENQVAMSFQNHQSSDLSRKGSETEKKIKRKASVVKETKSRNTKEEVHLRKSTRNTTRNILVISESETEESESEYYLKPKKVKSSARQTASNSDIKNECPAFKGMEYKKRNRHPSECLPGLPQDKEWNEKELQKLHCAFTSLPKYKPGFWSDVAIAVGSRSAEECQKKYMDDSQGKGLRKRVPKKKPANLKGKNGKTGNADKKPTIKITAKVGTLQRKQQMRDFLEQLPKDDHDDFFSTTPLQKRRVLLPSFQNHQEEDDILPNMDMNPLTPSSVIFPLAKTPQCQHVSPGMLASINRDDCDKYVFHMQKNHKSKGGIVWGNIKKKAVETDFLTPTSRRKTQFSKGDTSGIGQLFTDAMESLDDEEEDYYFSNSDSGE</sequence>
<accession>A0AC55CVS4</accession>